<geneLocation type="mitochondrion" evidence="4"/>
<dbReference type="PROSITE" id="PS50112">
    <property type="entry name" value="PAS"/>
    <property type="match status" value="1"/>
</dbReference>
<feature type="transmembrane region" description="Helical" evidence="2">
    <location>
        <begin position="335"/>
        <end position="354"/>
    </location>
</feature>
<feature type="transmembrane region" description="Helical" evidence="2">
    <location>
        <begin position="2012"/>
        <end position="2035"/>
    </location>
</feature>
<feature type="transmembrane region" description="Helical" evidence="2">
    <location>
        <begin position="310"/>
        <end position="328"/>
    </location>
</feature>
<feature type="domain" description="PAS" evidence="3">
    <location>
        <begin position="679"/>
        <end position="725"/>
    </location>
</feature>
<name>A0A3P3YCC9_PLABS</name>
<protein>
    <recommendedName>
        <fullName evidence="3">PAS domain-containing protein</fullName>
    </recommendedName>
</protein>
<evidence type="ECO:0000313" key="5">
    <source>
        <dbReference type="Proteomes" id="UP000290189"/>
    </source>
</evidence>
<dbReference type="NCBIfam" id="TIGR00229">
    <property type="entry name" value="sensory_box"/>
    <property type="match status" value="1"/>
</dbReference>
<feature type="region of interest" description="Disordered" evidence="1">
    <location>
        <begin position="879"/>
        <end position="1070"/>
    </location>
</feature>
<dbReference type="InterPro" id="IPR000014">
    <property type="entry name" value="PAS"/>
</dbReference>
<keyword evidence="2" id="KW-0472">Membrane</keyword>
<dbReference type="CDD" id="cd00130">
    <property type="entry name" value="PAS"/>
    <property type="match status" value="1"/>
</dbReference>
<dbReference type="Pfam" id="PF00989">
    <property type="entry name" value="PAS"/>
    <property type="match status" value="1"/>
</dbReference>
<proteinExistence type="predicted"/>
<dbReference type="Gene3D" id="3.30.450.20">
    <property type="entry name" value="PAS domain"/>
    <property type="match status" value="1"/>
</dbReference>
<dbReference type="Pfam" id="PF25474">
    <property type="entry name" value="TPR_TmcB"/>
    <property type="match status" value="1"/>
</dbReference>
<dbReference type="InterPro" id="IPR052994">
    <property type="entry name" value="Tiny_macrocysts_regulators"/>
</dbReference>
<dbReference type="InterPro" id="IPR035965">
    <property type="entry name" value="PAS-like_dom_sf"/>
</dbReference>
<evidence type="ECO:0000259" key="3">
    <source>
        <dbReference type="PROSITE" id="PS50112"/>
    </source>
</evidence>
<feature type="transmembrane region" description="Helical" evidence="2">
    <location>
        <begin position="2041"/>
        <end position="2061"/>
    </location>
</feature>
<dbReference type="GO" id="GO:0006355">
    <property type="term" value="P:regulation of DNA-templated transcription"/>
    <property type="evidence" value="ECO:0007669"/>
    <property type="project" value="InterPro"/>
</dbReference>
<evidence type="ECO:0000256" key="1">
    <source>
        <dbReference type="SAM" id="MobiDB-lite"/>
    </source>
</evidence>
<feature type="compositionally biased region" description="Low complexity" evidence="1">
    <location>
        <begin position="900"/>
        <end position="916"/>
    </location>
</feature>
<feature type="transmembrane region" description="Helical" evidence="2">
    <location>
        <begin position="283"/>
        <end position="304"/>
    </location>
</feature>
<feature type="transmembrane region" description="Helical" evidence="2">
    <location>
        <begin position="1658"/>
        <end position="1677"/>
    </location>
</feature>
<feature type="transmembrane region" description="Helical" evidence="2">
    <location>
        <begin position="1914"/>
        <end position="1937"/>
    </location>
</feature>
<gene>
    <name evidence="4" type="ORF">PLBR_LOCUS5056</name>
</gene>
<feature type="transmembrane region" description="Helical" evidence="2">
    <location>
        <begin position="1875"/>
        <end position="1894"/>
    </location>
</feature>
<feature type="compositionally biased region" description="Polar residues" evidence="1">
    <location>
        <begin position="917"/>
        <end position="954"/>
    </location>
</feature>
<keyword evidence="2" id="KW-1133">Transmembrane helix</keyword>
<dbReference type="PANTHER" id="PTHR31600">
    <property type="entry name" value="TINY MACROCYSTS PROTEIN B-RELATED"/>
    <property type="match status" value="1"/>
</dbReference>
<evidence type="ECO:0000313" key="4">
    <source>
        <dbReference type="EMBL" id="SPQ97841.1"/>
    </source>
</evidence>
<feature type="transmembrane region" description="Helical" evidence="2">
    <location>
        <begin position="1842"/>
        <end position="1863"/>
    </location>
</feature>
<feature type="transmembrane region" description="Helical" evidence="2">
    <location>
        <begin position="1741"/>
        <end position="1761"/>
    </location>
</feature>
<feature type="compositionally biased region" description="Acidic residues" evidence="1">
    <location>
        <begin position="890"/>
        <end position="899"/>
    </location>
</feature>
<feature type="compositionally biased region" description="Acidic residues" evidence="1">
    <location>
        <begin position="959"/>
        <end position="1001"/>
    </location>
</feature>
<feature type="transmembrane region" description="Helical" evidence="2">
    <location>
        <begin position="360"/>
        <end position="381"/>
    </location>
</feature>
<feature type="transmembrane region" description="Helical" evidence="2">
    <location>
        <begin position="1980"/>
        <end position="2005"/>
    </location>
</feature>
<feature type="transmembrane region" description="Helical" evidence="2">
    <location>
        <begin position="173"/>
        <end position="197"/>
    </location>
</feature>
<dbReference type="SUPFAM" id="SSF55785">
    <property type="entry name" value="PYP-like sensor domain (PAS domain)"/>
    <property type="match status" value="1"/>
</dbReference>
<dbReference type="InterPro" id="IPR013767">
    <property type="entry name" value="PAS_fold"/>
</dbReference>
<accession>A0A3P3YCC9</accession>
<keyword evidence="2" id="KW-0812">Transmembrane</keyword>
<keyword evidence="4" id="KW-0496">Mitochondrion</keyword>
<sequence length="2069" mass="221619">MPSHVYINDVCLTLSVLCRLPFQVLSVPLLRGGGFKEHLALYAWASCHLDPCPESHPERTRLPGGAIPSSGSPMEVSEENNDSVMSWVESTLKQTRAGIVGVLLALNDLPGSSTYPALANVVIETVQLVSVLFAVGNVPQQVIPWSQLQSAPIATFTGYFGEPLVGYLGLGDVASVIAVAIVGSIALGFIILAVLILRAKRVAVMVKAYAMLVHLTAGALFIPLFRALISEIITGANVLMQALSVICVLVLVAVAITIVGSVFDMNPLSTQINSRSHGRIDLLYLLGKIIIIVLACTTTSGVLLSIATTAITTACAYLYTMFVPYYNAKMMHYRAALAWIMAWCGLSALVACIYNDASNGGAVFMFIGGIPIIALASYLVVSGRLTHLRTAPLQALKNPWEFGVRFRLILKENSRDGQRDAKGVSETLGTAITASSSPKSVVVDFDNNEDVNAVDMQTDVVAYRVCKHVLKVGLSRHADSSYLALLQAQFYVDIISISFVAYMCIDKALQMDPKLDQLFIIARLQRTIASRILEAEANRDVVKFNMRRDLLDLAQRSDLRVVQSMVQFWREVLSRTPDDDAMRTLSLDIRSYTKAALHSYMKGIRINDESVTALQSYSGFLLTVMSDTRNGERMLEKANEMQEAKSGNTKQSFVFRDLLFDDKAAVIIISGALKNLAEVIDCNQRACQILGYSKATIIGKNINVFMPEPFASEHDAIMLTNLQNGRSSVFGQRRVIVFLTRSGYVVDCGVFIKQFVKDQTSLSFIGVFETIATDSLLLVMDHLGAVTAISQTAAFQLGVSRDRVNGRDVRVTDVFPSYQDYKDAYMRGSALNENFQFVFEHECNGVQFTFAATFQTYSLTENRAAEVIKLNVVSRVGVNTDGSSSAAGEDNVDEEDATETDASSEASEQDADASQQGTEEGVSQTAASESKPTSPNEPSAGNDTPTENNDQGSVGDQKENEEDDDEEEVDDEDEDEDDEDDDEDDEDDDDEEDDDDDEELEQGAGVVRSHHSKNSLSAGRGGSRHETATATSTALAGDGGGALGQKKSSHEDGTATVVTGASGGSTGSTELNLAKKRNDLVHMRWLRISSMALFLFVASASIGQVIMSNSLSSSADTNEQLTILTSRLAFNLMSIAIATRDIALIAQNDPSMARLSANNQTSAAAALSHLNTLAQSVIADRQAFVTQFTSWTPDTVAALSNNIGTVILCEQGQTATCPFSLTIFDYIAQLRLLATSISGTNPATLAEDLDPTAVSYILSNTPPVVDVLNAMSSITVAQFEQYNTTLLEVHEVDLCLEIAALLFLFLYAIRPSVAGVQLRSDKTFMATFAIPPNMIQSIMRPFLERVAILQQANESAASDEHDGGKAGTATAAAAVAGDMDGVVKAANKVESDRAVMKRRARIRDQFMGSSKFKTKRTIGYGGLTAAMAVLYTAFFVYRHDSLATWYVQQMPLGKQLQYSWYTSALVRRVAFDAREMVLASASSLAGNTTTTTTTTGTASAYRAEIQNDVARIDQLRKTLAFGGTVGGVALPALVETPDDFALEFGTLCGLPGVVAPDCATFANGLISNGRQAVLVGYVGLVDDFLQTSTTALSALNRTGHAQQAASFEAAMLASSDYTTLYRIDNDFLAPASNQFGAIIEQTATDVNASRQSLSSTQLAMSLVVGAYVYFFIMVPLLNRIVGEFTHVVEFTNFIPAQARSLMHAATSADNAITNATIAADASGGGDGDRLVGRVSRALAKFPLLSIGVVLGATCAIVPQFIQLSNIVPAMVDNGNWLFSLLLLIDAFFAAMTPWGFGVFVASATLQTLIGTDAIRQTIVISQVMGLGMVALLNVALGRTALWDVVAITSVGAVAGITFGLTVVDTWLQAALWEGEYSSLLLGFGITCGFASRSLGAVPVPKILHPSASTRADLVIFGLLGGLAAANKGHGVSFVVYCCLTSYYQIDEGVAMATAIVPGFLGSAFQLAVESALFGGLQAQLYSSHLITAMVPIVLVVTPVATYLSVKASKRVTLALTILAAVAHAICVWISLGATWTDLYSGIYAAVIWTPVCMCMAVGGAIRATSIARA</sequence>
<evidence type="ECO:0000256" key="2">
    <source>
        <dbReference type="SAM" id="Phobius"/>
    </source>
</evidence>
<dbReference type="EMBL" id="OVEO01000008">
    <property type="protein sequence ID" value="SPQ97841.1"/>
    <property type="molecule type" value="Genomic_DNA"/>
</dbReference>
<organism evidence="4 5">
    <name type="scientific">Plasmodiophora brassicae</name>
    <name type="common">Clubroot disease agent</name>
    <dbReference type="NCBI Taxonomy" id="37360"/>
    <lineage>
        <taxon>Eukaryota</taxon>
        <taxon>Sar</taxon>
        <taxon>Rhizaria</taxon>
        <taxon>Endomyxa</taxon>
        <taxon>Phytomyxea</taxon>
        <taxon>Plasmodiophorida</taxon>
        <taxon>Plasmodiophoridae</taxon>
        <taxon>Plasmodiophora</taxon>
    </lineage>
</organism>
<dbReference type="PANTHER" id="PTHR31600:SF2">
    <property type="entry name" value="GAMETE ENRICHED GENE 10 PROTEIN-RELATED"/>
    <property type="match status" value="1"/>
</dbReference>
<feature type="transmembrane region" description="Helical" evidence="2">
    <location>
        <begin position="1817"/>
        <end position="1836"/>
    </location>
</feature>
<feature type="transmembrane region" description="Helical" evidence="2">
    <location>
        <begin position="241"/>
        <end position="263"/>
    </location>
</feature>
<feature type="transmembrane region" description="Helical" evidence="2">
    <location>
        <begin position="209"/>
        <end position="229"/>
    </location>
</feature>
<dbReference type="InterPro" id="IPR057352">
    <property type="entry name" value="TPR_TmcB/C"/>
</dbReference>
<feature type="transmembrane region" description="Helical" evidence="2">
    <location>
        <begin position="1776"/>
        <end position="1805"/>
    </location>
</feature>
<dbReference type="Proteomes" id="UP000290189">
    <property type="component" value="Unassembled WGS sequence"/>
</dbReference>
<reference evidence="4 5" key="1">
    <citation type="submission" date="2018-03" db="EMBL/GenBank/DDBJ databases">
        <authorList>
            <person name="Fogelqvist J."/>
        </authorList>
    </citation>
    <scope>NUCLEOTIDE SEQUENCE [LARGE SCALE GENOMIC DNA]</scope>
</reference>
<feature type="transmembrane region" description="Helical" evidence="2">
    <location>
        <begin position="1949"/>
        <end position="1968"/>
    </location>
</feature>